<dbReference type="Gene3D" id="1.10.287.180">
    <property type="entry name" value="Transcription elongation factor, GreA/GreB, N-terminal domain"/>
    <property type="match status" value="1"/>
</dbReference>
<dbReference type="InterPro" id="IPR028624">
    <property type="entry name" value="Tscrpt_elong_fac_GreA/B"/>
</dbReference>
<dbReference type="GO" id="GO:0003677">
    <property type="term" value="F:DNA binding"/>
    <property type="evidence" value="ECO:0007669"/>
    <property type="project" value="UniProtKB-UniRule"/>
</dbReference>
<dbReference type="Gene3D" id="3.10.50.30">
    <property type="entry name" value="Transcription elongation factor, GreA/GreB, C-terminal domain"/>
    <property type="match status" value="1"/>
</dbReference>
<dbReference type="Pfam" id="PF01272">
    <property type="entry name" value="GreA_GreB"/>
    <property type="match status" value="1"/>
</dbReference>
<evidence type="ECO:0000256" key="2">
    <source>
        <dbReference type="ARBA" id="ARBA00013729"/>
    </source>
</evidence>
<dbReference type="PROSITE" id="PS00829">
    <property type="entry name" value="GREAB_1"/>
    <property type="match status" value="1"/>
</dbReference>
<feature type="domain" description="Transcription elongation factor GreA/GreB N-terminal" evidence="11">
    <location>
        <begin position="4"/>
        <end position="74"/>
    </location>
</feature>
<comment type="function">
    <text evidence="6 8 9">Necessary for efficient RNA polymerase transcription elongation past template-encoded arresting sites. The arresting sites in DNA have the property of trapping a certain fraction of elongating RNA polymerases that pass through, resulting in locked ternary complexes. Cleavage of the nascent transcript by cleavage factors such as GreA or GreB allows the resumption of elongation from the new 3'terminus. GreA releases sequences of 2 to 3 nucleotides.</text>
</comment>
<evidence type="ECO:0000256" key="9">
    <source>
        <dbReference type="RuleBase" id="RU000556"/>
    </source>
</evidence>
<dbReference type="PANTHER" id="PTHR30437:SF4">
    <property type="entry name" value="TRANSCRIPTION ELONGATION FACTOR GREA"/>
    <property type="match status" value="1"/>
</dbReference>
<dbReference type="GO" id="GO:0070063">
    <property type="term" value="F:RNA polymerase binding"/>
    <property type="evidence" value="ECO:0007669"/>
    <property type="project" value="InterPro"/>
</dbReference>
<evidence type="ECO:0000259" key="10">
    <source>
        <dbReference type="Pfam" id="PF01272"/>
    </source>
</evidence>
<evidence type="ECO:0000256" key="8">
    <source>
        <dbReference type="HAMAP-Rule" id="MF_00105"/>
    </source>
</evidence>
<dbReference type="GO" id="GO:0006354">
    <property type="term" value="P:DNA-templated transcription elongation"/>
    <property type="evidence" value="ECO:0007669"/>
    <property type="project" value="TreeGrafter"/>
</dbReference>
<dbReference type="NCBIfam" id="NF001261">
    <property type="entry name" value="PRK00226.1-2"/>
    <property type="match status" value="1"/>
</dbReference>
<reference evidence="12 13" key="1">
    <citation type="submission" date="2019-03" db="EMBL/GenBank/DDBJ databases">
        <title>Genomic Encyclopedia of Type Strains, Phase III (KMG-III): the genomes of soil and plant-associated and newly described type strains.</title>
        <authorList>
            <person name="Whitman W."/>
        </authorList>
    </citation>
    <scope>NUCLEOTIDE SEQUENCE [LARGE SCALE GENOMIC DNA]</scope>
    <source>
        <strain evidence="12 13">CECT 5797</strain>
    </source>
</reference>
<proteinExistence type="inferred from homology"/>
<evidence type="ECO:0000313" key="12">
    <source>
        <dbReference type="EMBL" id="TDR50431.1"/>
    </source>
</evidence>
<dbReference type="GO" id="GO:0003746">
    <property type="term" value="F:translation elongation factor activity"/>
    <property type="evidence" value="ECO:0007669"/>
    <property type="project" value="UniProtKB-KW"/>
</dbReference>
<dbReference type="AlphaFoldDB" id="A0A4R6ZE62"/>
<dbReference type="InterPro" id="IPR006359">
    <property type="entry name" value="Tscrpt_elong_fac_GreA"/>
</dbReference>
<dbReference type="Proteomes" id="UP000295212">
    <property type="component" value="Unassembled WGS sequence"/>
</dbReference>
<dbReference type="RefSeq" id="WP_133637650.1">
    <property type="nucleotide sequence ID" value="NZ_SNZJ01000025.1"/>
</dbReference>
<dbReference type="GO" id="GO:0032784">
    <property type="term" value="P:regulation of DNA-templated transcription elongation"/>
    <property type="evidence" value="ECO:0007669"/>
    <property type="project" value="UniProtKB-UniRule"/>
</dbReference>
<protein>
    <recommendedName>
        <fullName evidence="2 8">Transcription elongation factor GreA</fullName>
    </recommendedName>
    <alternativeName>
        <fullName evidence="7 8">Transcript cleavage factor GreA</fullName>
    </alternativeName>
</protein>
<dbReference type="Pfam" id="PF03449">
    <property type="entry name" value="GreA_GreB_N"/>
    <property type="match status" value="1"/>
</dbReference>
<dbReference type="NCBIfam" id="NF001264">
    <property type="entry name" value="PRK00226.1-5"/>
    <property type="match status" value="1"/>
</dbReference>
<dbReference type="PROSITE" id="PS00830">
    <property type="entry name" value="GREAB_2"/>
    <property type="match status" value="1"/>
</dbReference>
<comment type="caution">
    <text evidence="12">The sequence shown here is derived from an EMBL/GenBank/DDBJ whole genome shotgun (WGS) entry which is preliminary data.</text>
</comment>
<dbReference type="SUPFAM" id="SSF54534">
    <property type="entry name" value="FKBP-like"/>
    <property type="match status" value="1"/>
</dbReference>
<sequence>MNKVPMTVAGEKRLRKELEELKGEARPRVIAAIAEAREHGDLKENAEYHAAREQQGFIEGRIQEIEGKLSNAQVIDVTKLPQTGKVIFGVTVGLINLETDDEVTYRIVGEDEADIKAGRISVTSPIARALIGKEEGDVVVVRTPGGEVEYEISSVEHL</sequence>
<dbReference type="SUPFAM" id="SSF46557">
    <property type="entry name" value="GreA transcript cleavage protein, N-terminal domain"/>
    <property type="match status" value="1"/>
</dbReference>
<dbReference type="EMBL" id="SNZJ01000025">
    <property type="protein sequence ID" value="TDR50431.1"/>
    <property type="molecule type" value="Genomic_DNA"/>
</dbReference>
<dbReference type="HAMAP" id="MF_00105">
    <property type="entry name" value="GreA_GreB"/>
    <property type="match status" value="1"/>
</dbReference>
<dbReference type="InterPro" id="IPR036953">
    <property type="entry name" value="GreA/GreB_C_sf"/>
</dbReference>
<dbReference type="InterPro" id="IPR022691">
    <property type="entry name" value="Tscrpt_elong_fac_GreA/B_N"/>
</dbReference>
<evidence type="ECO:0000256" key="5">
    <source>
        <dbReference type="ARBA" id="ARBA00023163"/>
    </source>
</evidence>
<dbReference type="NCBIfam" id="TIGR01462">
    <property type="entry name" value="greA"/>
    <property type="match status" value="1"/>
</dbReference>
<name>A0A4R6ZE62_9GAMM</name>
<dbReference type="OrthoDB" id="9808774at2"/>
<keyword evidence="4 8" id="KW-0238">DNA-binding</keyword>
<dbReference type="InterPro" id="IPR018151">
    <property type="entry name" value="TF_GreA/GreB_CS"/>
</dbReference>
<dbReference type="PANTHER" id="PTHR30437">
    <property type="entry name" value="TRANSCRIPTION ELONGATION FACTOR GREA"/>
    <property type="match status" value="1"/>
</dbReference>
<evidence type="ECO:0000313" key="13">
    <source>
        <dbReference type="Proteomes" id="UP000295212"/>
    </source>
</evidence>
<evidence type="ECO:0000256" key="6">
    <source>
        <dbReference type="ARBA" id="ARBA00024916"/>
    </source>
</evidence>
<keyword evidence="5 8" id="KW-0804">Transcription</keyword>
<keyword evidence="12" id="KW-0648">Protein biosynthesis</keyword>
<dbReference type="NCBIfam" id="NF001263">
    <property type="entry name" value="PRK00226.1-4"/>
    <property type="match status" value="1"/>
</dbReference>
<keyword evidence="12" id="KW-0251">Elongation factor</keyword>
<organism evidence="12 13">
    <name type="scientific">Halomonas ventosae</name>
    <dbReference type="NCBI Taxonomy" id="229007"/>
    <lineage>
        <taxon>Bacteria</taxon>
        <taxon>Pseudomonadati</taxon>
        <taxon>Pseudomonadota</taxon>
        <taxon>Gammaproteobacteria</taxon>
        <taxon>Oceanospirillales</taxon>
        <taxon>Halomonadaceae</taxon>
        <taxon>Halomonas</taxon>
    </lineage>
</organism>
<dbReference type="PIRSF" id="PIRSF006092">
    <property type="entry name" value="GreA_GreB"/>
    <property type="match status" value="1"/>
</dbReference>
<dbReference type="FunFam" id="3.10.50.30:FF:000001">
    <property type="entry name" value="Transcription elongation factor GreA"/>
    <property type="match status" value="1"/>
</dbReference>
<evidence type="ECO:0000256" key="3">
    <source>
        <dbReference type="ARBA" id="ARBA00023015"/>
    </source>
</evidence>
<dbReference type="InterPro" id="IPR023459">
    <property type="entry name" value="Tscrpt_elong_fac_GreA/B_fam"/>
</dbReference>
<evidence type="ECO:0000259" key="11">
    <source>
        <dbReference type="Pfam" id="PF03449"/>
    </source>
</evidence>
<gene>
    <name evidence="8" type="primary">greA</name>
    <name evidence="12" type="ORF">DFP85_12525</name>
</gene>
<keyword evidence="3 8" id="KW-0805">Transcription regulation</keyword>
<comment type="similarity">
    <text evidence="1 8 9">Belongs to the GreA/GreB family.</text>
</comment>
<evidence type="ECO:0000256" key="1">
    <source>
        <dbReference type="ARBA" id="ARBA00008213"/>
    </source>
</evidence>
<evidence type="ECO:0000256" key="7">
    <source>
        <dbReference type="ARBA" id="ARBA00030776"/>
    </source>
</evidence>
<dbReference type="InterPro" id="IPR036805">
    <property type="entry name" value="Tscrpt_elong_fac_GreA/B_N_sf"/>
</dbReference>
<evidence type="ECO:0000256" key="4">
    <source>
        <dbReference type="ARBA" id="ARBA00023125"/>
    </source>
</evidence>
<feature type="domain" description="Transcription elongation factor GreA/GreB C-terminal" evidence="10">
    <location>
        <begin position="82"/>
        <end position="156"/>
    </location>
</feature>
<dbReference type="InterPro" id="IPR001437">
    <property type="entry name" value="Tscrpt_elong_fac_GreA/B_C"/>
</dbReference>
<accession>A0A4R6ZE62</accession>
<dbReference type="FunFam" id="1.10.287.180:FF:000001">
    <property type="entry name" value="Transcription elongation factor GreA"/>
    <property type="match status" value="1"/>
</dbReference>